<keyword evidence="4" id="KW-0732">Signal</keyword>
<dbReference type="PROSITE" id="PS00798">
    <property type="entry name" value="ALDOKETO_REDUCTASE_1"/>
    <property type="match status" value="1"/>
</dbReference>
<feature type="chain" id="PRO_5029639145" description="NADP-dependent oxidoreductase domain-containing protein" evidence="4">
    <location>
        <begin position="29"/>
        <end position="735"/>
    </location>
</feature>
<dbReference type="PANTHER" id="PTHR11732">
    <property type="entry name" value="ALDO/KETO REDUCTASE"/>
    <property type="match status" value="1"/>
</dbReference>
<keyword evidence="7" id="KW-1185">Reference proteome</keyword>
<dbReference type="PRINTS" id="PR00069">
    <property type="entry name" value="ALDKETRDTASE"/>
</dbReference>
<protein>
    <recommendedName>
        <fullName evidence="5">NADP-dependent oxidoreductase domain-containing protein</fullName>
    </recommendedName>
</protein>
<feature type="domain" description="NADP-dependent oxidoreductase" evidence="5">
    <location>
        <begin position="418"/>
        <end position="707"/>
    </location>
</feature>
<dbReference type="InterPro" id="IPR023210">
    <property type="entry name" value="NADP_OxRdtase_dom"/>
</dbReference>
<dbReference type="SMR" id="A0A7M7J2H6"/>
<proteinExistence type="inferred from homology"/>
<dbReference type="FunFam" id="3.20.20.100:FF:000006">
    <property type="entry name" value="Aldo-keto reductase family 1 member A1"/>
    <property type="match status" value="1"/>
</dbReference>
<evidence type="ECO:0000313" key="7">
    <source>
        <dbReference type="Proteomes" id="UP000002358"/>
    </source>
</evidence>
<dbReference type="KEGG" id="nvi:100115997"/>
<evidence type="ECO:0000256" key="2">
    <source>
        <dbReference type="ARBA" id="ARBA00022857"/>
    </source>
</evidence>
<name>A0A7M7J2H6_NASVI</name>
<dbReference type="InterPro" id="IPR036812">
    <property type="entry name" value="NAD(P)_OxRdtase_dom_sf"/>
</dbReference>
<sequence>MAMYSITFTLKLYSFFALLANSCREGMALQAVRLSSGHDMPLVGLGTWQAKSDEMEAVITSALDSGYRHIDTAFNYNNEEAIGKSLKKWFGQGGKREDLFITTKLPNFGNRPSDVEKFLNLSLQRLGLDYVDLYLVHMPFAFVKDENSFAPAQDKDGNFILDLQSDPVAVWKEMEKQVKAGRAKSIGLSNFNISQIQNILNNSEIKPSNLQVELHAYMQQRSLRDFCQKNNISITGYSPIGSPGAKQHFQTKYNYSADKFPDLLGHSMVKKIASDHNKTTAQVLLRHAVQGGVIVIPKSSNPERIKSNIEIFDFALTDSEMDRLNALDQAEAGRIFNFLFFKGVERHPQYPFKSELELRSKNTDSFRKGAADRIVMKRSRSSFVLLATLCCVSISYSQNVEAGTVYRLSSGHNFPIVGLGTHGFILSLFQLNEDVLETVLTGALEKGIGHIDTSFVYKNEETIGKVLKDWFAKGGKREDIFVTSKLPYYDNHPESVEKYIKLSLEKLGLQYLDMYLIHAPFAVHHKEDSYELATNEDGSVVLDTQTDPIAVWKEMEKQVKEGRTKSIGLSNFNETQITNILKEAKIKPSNLQVEVHAYHQQKPLIEFCQKNGIIVTGYAPLGSPGARKELHPGQMEEEFPDVFKLPVVNEIAKKHGKSVVQILLHHLVQKGIAVIFSSKNPNHLKENIEIFDFELTEDEMKSLDALDKGERGKIFDYKFLKGIEKHQYYPFSSAL</sequence>
<keyword evidence="2" id="KW-0521">NADP</keyword>
<dbReference type="Proteomes" id="UP000002358">
    <property type="component" value="Chromosome 4"/>
</dbReference>
<reference evidence="6" key="1">
    <citation type="submission" date="2021-01" db="UniProtKB">
        <authorList>
            <consortium name="EnsemblMetazoa"/>
        </authorList>
    </citation>
    <scope>IDENTIFICATION</scope>
</reference>
<accession>A0A7M7J2H6</accession>
<dbReference type="InterPro" id="IPR020471">
    <property type="entry name" value="AKR"/>
</dbReference>
<feature type="signal peptide" evidence="4">
    <location>
        <begin position="1"/>
        <end position="28"/>
    </location>
</feature>
<dbReference type="InterPro" id="IPR018170">
    <property type="entry name" value="Aldo/ket_reductase_CS"/>
</dbReference>
<evidence type="ECO:0000256" key="3">
    <source>
        <dbReference type="ARBA" id="ARBA00023002"/>
    </source>
</evidence>
<dbReference type="OrthoDB" id="416253at2759"/>
<organism evidence="6 7">
    <name type="scientific">Nasonia vitripennis</name>
    <name type="common">Parasitic wasp</name>
    <dbReference type="NCBI Taxonomy" id="7425"/>
    <lineage>
        <taxon>Eukaryota</taxon>
        <taxon>Metazoa</taxon>
        <taxon>Ecdysozoa</taxon>
        <taxon>Arthropoda</taxon>
        <taxon>Hexapoda</taxon>
        <taxon>Insecta</taxon>
        <taxon>Pterygota</taxon>
        <taxon>Neoptera</taxon>
        <taxon>Endopterygota</taxon>
        <taxon>Hymenoptera</taxon>
        <taxon>Apocrita</taxon>
        <taxon>Proctotrupomorpha</taxon>
        <taxon>Chalcidoidea</taxon>
        <taxon>Pteromalidae</taxon>
        <taxon>Pteromalinae</taxon>
        <taxon>Nasonia</taxon>
    </lineage>
</organism>
<dbReference type="GeneID" id="100115997"/>
<dbReference type="Gene3D" id="3.20.20.100">
    <property type="entry name" value="NADP-dependent oxidoreductase domain"/>
    <property type="match status" value="2"/>
</dbReference>
<evidence type="ECO:0000256" key="4">
    <source>
        <dbReference type="SAM" id="SignalP"/>
    </source>
</evidence>
<evidence type="ECO:0000313" key="6">
    <source>
        <dbReference type="EnsemblMetazoa" id="XP_016843449"/>
    </source>
</evidence>
<comment type="similarity">
    <text evidence="1">Belongs to the aldo/keto reductase family.</text>
</comment>
<dbReference type="GO" id="GO:0016491">
    <property type="term" value="F:oxidoreductase activity"/>
    <property type="evidence" value="ECO:0007669"/>
    <property type="project" value="UniProtKB-KW"/>
</dbReference>
<dbReference type="PROSITE" id="PS00062">
    <property type="entry name" value="ALDOKETO_REDUCTASE_2"/>
    <property type="match status" value="2"/>
</dbReference>
<dbReference type="AlphaFoldDB" id="A0A7M7J2H6"/>
<evidence type="ECO:0000259" key="5">
    <source>
        <dbReference type="Pfam" id="PF00248"/>
    </source>
</evidence>
<keyword evidence="3" id="KW-0560">Oxidoreductase</keyword>
<feature type="domain" description="NADP-dependent oxidoreductase" evidence="5">
    <location>
        <begin position="43"/>
        <end position="328"/>
    </location>
</feature>
<dbReference type="PROSITE" id="PS00063">
    <property type="entry name" value="ALDOKETO_REDUCTASE_3"/>
    <property type="match status" value="1"/>
</dbReference>
<dbReference type="EnsemblMetazoa" id="XM_016987960">
    <property type="protein sequence ID" value="XP_016843449"/>
    <property type="gene ID" value="LOC100115997"/>
</dbReference>
<dbReference type="RefSeq" id="XP_016843449.2">
    <property type="nucleotide sequence ID" value="XM_016987960.3"/>
</dbReference>
<dbReference type="SUPFAM" id="SSF51430">
    <property type="entry name" value="NAD(P)-linked oxidoreductase"/>
    <property type="match status" value="2"/>
</dbReference>
<evidence type="ECO:0000256" key="1">
    <source>
        <dbReference type="ARBA" id="ARBA00007905"/>
    </source>
</evidence>
<dbReference type="InParanoid" id="A0A7M7J2H6"/>
<dbReference type="Pfam" id="PF00248">
    <property type="entry name" value="Aldo_ket_red"/>
    <property type="match status" value="2"/>
</dbReference>